<dbReference type="InterPro" id="IPR001506">
    <property type="entry name" value="Peptidase_M12A"/>
</dbReference>
<evidence type="ECO:0000259" key="12">
    <source>
        <dbReference type="PROSITE" id="PS50026"/>
    </source>
</evidence>
<evidence type="ECO:0000313" key="14">
    <source>
        <dbReference type="EnsemblMetazoa" id="SMAR011153-PA"/>
    </source>
</evidence>
<evidence type="ECO:0000256" key="9">
    <source>
        <dbReference type="PROSITE-ProRule" id="PRU01211"/>
    </source>
</evidence>
<feature type="domain" description="CUB" evidence="11">
    <location>
        <begin position="317"/>
        <end position="442"/>
    </location>
</feature>
<keyword evidence="15" id="KW-1185">Reference proteome</keyword>
<feature type="domain" description="Peptidase M12A" evidence="13">
    <location>
        <begin position="74"/>
        <end position="281"/>
    </location>
</feature>
<organism evidence="14 15">
    <name type="scientific">Strigamia maritima</name>
    <name type="common">European centipede</name>
    <name type="synonym">Geophilus maritimus</name>
    <dbReference type="NCBI Taxonomy" id="126957"/>
    <lineage>
        <taxon>Eukaryota</taxon>
        <taxon>Metazoa</taxon>
        <taxon>Ecdysozoa</taxon>
        <taxon>Arthropoda</taxon>
        <taxon>Myriapoda</taxon>
        <taxon>Chilopoda</taxon>
        <taxon>Pleurostigmophora</taxon>
        <taxon>Geophilomorpha</taxon>
        <taxon>Linotaeniidae</taxon>
        <taxon>Strigamia</taxon>
    </lineage>
</organism>
<dbReference type="SUPFAM" id="SSF55486">
    <property type="entry name" value="Metalloproteases ('zincins'), catalytic domain"/>
    <property type="match status" value="1"/>
</dbReference>
<dbReference type="SMART" id="SM00042">
    <property type="entry name" value="CUB"/>
    <property type="match status" value="1"/>
</dbReference>
<dbReference type="Pfam" id="PF00431">
    <property type="entry name" value="CUB"/>
    <property type="match status" value="1"/>
</dbReference>
<dbReference type="STRING" id="126957.T1JBK4"/>
<keyword evidence="4 9" id="KW-0378">Hydrolase</keyword>
<dbReference type="SMART" id="SM00235">
    <property type="entry name" value="ZnMc"/>
    <property type="match status" value="1"/>
</dbReference>
<keyword evidence="1 8" id="KW-0245">EGF-like domain</keyword>
<feature type="disulfide bond" evidence="8">
    <location>
        <begin position="280"/>
        <end position="290"/>
    </location>
</feature>
<dbReference type="EC" id="3.4.24.-" evidence="10"/>
<dbReference type="PRINTS" id="PR00480">
    <property type="entry name" value="ASTACIN"/>
</dbReference>
<dbReference type="GO" id="GO:0008270">
    <property type="term" value="F:zinc ion binding"/>
    <property type="evidence" value="ECO:0007669"/>
    <property type="project" value="UniProtKB-UniRule"/>
</dbReference>
<evidence type="ECO:0000259" key="13">
    <source>
        <dbReference type="PROSITE" id="PS51864"/>
    </source>
</evidence>
<dbReference type="PROSITE" id="PS50026">
    <property type="entry name" value="EGF_3"/>
    <property type="match status" value="1"/>
</dbReference>
<dbReference type="InterPro" id="IPR000742">
    <property type="entry name" value="EGF"/>
</dbReference>
<dbReference type="PROSITE" id="PS51864">
    <property type="entry name" value="ASTACIN"/>
    <property type="match status" value="1"/>
</dbReference>
<dbReference type="HOGENOM" id="CLU_017286_1_5_1"/>
<dbReference type="PROSITE" id="PS01186">
    <property type="entry name" value="EGF_2"/>
    <property type="match status" value="1"/>
</dbReference>
<dbReference type="PhylomeDB" id="T1JBK4"/>
<evidence type="ECO:0000256" key="1">
    <source>
        <dbReference type="ARBA" id="ARBA00022536"/>
    </source>
</evidence>
<keyword evidence="6 9" id="KW-0482">Metalloprotease</keyword>
<evidence type="ECO:0000256" key="3">
    <source>
        <dbReference type="ARBA" id="ARBA00022723"/>
    </source>
</evidence>
<feature type="binding site" evidence="9">
    <location>
        <position position="189"/>
    </location>
    <ligand>
        <name>Zn(2+)</name>
        <dbReference type="ChEBI" id="CHEBI:29105"/>
        <note>catalytic</note>
    </ligand>
</feature>
<dbReference type="PROSITE" id="PS00022">
    <property type="entry name" value="EGF_1"/>
    <property type="match status" value="1"/>
</dbReference>
<keyword evidence="3 9" id="KW-0479">Metal-binding</keyword>
<keyword evidence="7 8" id="KW-1015">Disulfide bond</keyword>
<dbReference type="GO" id="GO:0004222">
    <property type="term" value="F:metalloendopeptidase activity"/>
    <property type="evidence" value="ECO:0007669"/>
    <property type="project" value="UniProtKB-UniRule"/>
</dbReference>
<evidence type="ECO:0000313" key="15">
    <source>
        <dbReference type="Proteomes" id="UP000014500"/>
    </source>
</evidence>
<dbReference type="InterPro" id="IPR035914">
    <property type="entry name" value="Sperma_CUB_dom_sf"/>
</dbReference>
<dbReference type="OMA" id="CCDEHIY"/>
<evidence type="ECO:0000256" key="4">
    <source>
        <dbReference type="ARBA" id="ARBA00022801"/>
    </source>
</evidence>
<evidence type="ECO:0000256" key="5">
    <source>
        <dbReference type="ARBA" id="ARBA00022833"/>
    </source>
</evidence>
<evidence type="ECO:0000256" key="8">
    <source>
        <dbReference type="PROSITE-ProRule" id="PRU00076"/>
    </source>
</evidence>
<accession>T1JBK4</accession>
<evidence type="ECO:0000256" key="10">
    <source>
        <dbReference type="RuleBase" id="RU361183"/>
    </source>
</evidence>
<evidence type="ECO:0000256" key="7">
    <source>
        <dbReference type="ARBA" id="ARBA00023157"/>
    </source>
</evidence>
<dbReference type="AlphaFoldDB" id="T1JBK4"/>
<evidence type="ECO:0000259" key="11">
    <source>
        <dbReference type="PROSITE" id="PS01180"/>
    </source>
</evidence>
<dbReference type="Gene3D" id="2.60.120.290">
    <property type="entry name" value="Spermadhesin, CUB domain"/>
    <property type="match status" value="1"/>
</dbReference>
<dbReference type="CDD" id="cd00041">
    <property type="entry name" value="CUB"/>
    <property type="match status" value="1"/>
</dbReference>
<proteinExistence type="predicted"/>
<dbReference type="CDD" id="cd04280">
    <property type="entry name" value="ZnMc_astacin_like"/>
    <property type="match status" value="1"/>
</dbReference>
<dbReference type="EnsemblMetazoa" id="SMAR011153-RA">
    <property type="protein sequence ID" value="SMAR011153-PA"/>
    <property type="gene ID" value="SMAR011153"/>
</dbReference>
<dbReference type="PANTHER" id="PTHR10127">
    <property type="entry name" value="DISCOIDIN, CUB, EGF, LAMININ , AND ZINC METALLOPROTEASE DOMAIN CONTAINING"/>
    <property type="match status" value="1"/>
</dbReference>
<dbReference type="PANTHER" id="PTHR10127:SF780">
    <property type="entry name" value="METALLOENDOPEPTIDASE"/>
    <property type="match status" value="1"/>
</dbReference>
<reference evidence="15" key="1">
    <citation type="submission" date="2011-05" db="EMBL/GenBank/DDBJ databases">
        <authorList>
            <person name="Richards S.R."/>
            <person name="Qu J."/>
            <person name="Jiang H."/>
            <person name="Jhangiani S.N."/>
            <person name="Agravi P."/>
            <person name="Goodspeed R."/>
            <person name="Gross S."/>
            <person name="Mandapat C."/>
            <person name="Jackson L."/>
            <person name="Mathew T."/>
            <person name="Pu L."/>
            <person name="Thornton R."/>
            <person name="Saada N."/>
            <person name="Wilczek-Boney K.B."/>
            <person name="Lee S."/>
            <person name="Kovar C."/>
            <person name="Wu Y."/>
            <person name="Scherer S.E."/>
            <person name="Worley K.C."/>
            <person name="Muzny D.M."/>
            <person name="Gibbs R."/>
        </authorList>
    </citation>
    <scope>NUCLEOTIDE SEQUENCE</scope>
    <source>
        <strain evidence="15">Brora</strain>
    </source>
</reference>
<dbReference type="GO" id="GO:0006508">
    <property type="term" value="P:proteolysis"/>
    <property type="evidence" value="ECO:0007669"/>
    <property type="project" value="UniProtKB-KW"/>
</dbReference>
<comment type="caution">
    <text evidence="8">Lacks conserved residue(s) required for the propagation of feature annotation.</text>
</comment>
<feature type="binding site" evidence="9">
    <location>
        <position position="179"/>
    </location>
    <ligand>
        <name>Zn(2+)</name>
        <dbReference type="ChEBI" id="CHEBI:29105"/>
        <note>catalytic</note>
    </ligand>
</feature>
<evidence type="ECO:0000256" key="6">
    <source>
        <dbReference type="ARBA" id="ARBA00023049"/>
    </source>
</evidence>
<dbReference type="EMBL" id="JH432011">
    <property type="status" value="NOT_ANNOTATED_CDS"/>
    <property type="molecule type" value="Genomic_DNA"/>
</dbReference>
<dbReference type="Gene3D" id="2.10.25.10">
    <property type="entry name" value="Laminin"/>
    <property type="match status" value="1"/>
</dbReference>
<feature type="disulfide bond" evidence="8">
    <location>
        <begin position="308"/>
        <end position="317"/>
    </location>
</feature>
<reference evidence="14" key="2">
    <citation type="submission" date="2015-02" db="UniProtKB">
        <authorList>
            <consortium name="EnsemblMetazoa"/>
        </authorList>
    </citation>
    <scope>IDENTIFICATION</scope>
</reference>
<feature type="active site" evidence="9">
    <location>
        <position position="180"/>
    </location>
</feature>
<dbReference type="SUPFAM" id="SSF49854">
    <property type="entry name" value="Spermadhesin, CUB domain"/>
    <property type="match status" value="1"/>
</dbReference>
<dbReference type="InterPro" id="IPR000859">
    <property type="entry name" value="CUB_dom"/>
</dbReference>
<comment type="cofactor">
    <cofactor evidence="9 10">
        <name>Zn(2+)</name>
        <dbReference type="ChEBI" id="CHEBI:29105"/>
    </cofactor>
    <text evidence="9 10">Binds 1 zinc ion per subunit.</text>
</comment>
<dbReference type="Gene3D" id="3.40.390.10">
    <property type="entry name" value="Collagenase (Catalytic Domain)"/>
    <property type="match status" value="1"/>
</dbReference>
<dbReference type="Pfam" id="PF01400">
    <property type="entry name" value="Astacin"/>
    <property type="match status" value="1"/>
</dbReference>
<evidence type="ECO:0000256" key="2">
    <source>
        <dbReference type="ARBA" id="ARBA00022670"/>
    </source>
</evidence>
<dbReference type="PROSITE" id="PS01180">
    <property type="entry name" value="CUB"/>
    <property type="match status" value="1"/>
</dbReference>
<dbReference type="eggNOG" id="KOG3714">
    <property type="taxonomic scope" value="Eukaryota"/>
</dbReference>
<dbReference type="InterPro" id="IPR034035">
    <property type="entry name" value="Astacin-like_dom"/>
</dbReference>
<keyword evidence="5 9" id="KW-0862">Zinc</keyword>
<keyword evidence="2 9" id="KW-0645">Protease</keyword>
<dbReference type="InterPro" id="IPR006026">
    <property type="entry name" value="Peptidase_Metallo"/>
</dbReference>
<dbReference type="InterPro" id="IPR024079">
    <property type="entry name" value="MetalloPept_cat_dom_sf"/>
</dbReference>
<sequence>MNKLSLETKNCCNTWYMQSFSVLRKVAFIHQAESQTENLKLPLWAILEKNSKVDEDGFHIWEEDIIFHGNNKENLISERTARKDLNSRWPQGKIPYKIDRSLNSQESKSAISQAMQLWMDGTCVNFVNSPTIRNQPHLVLKHTGTGCNSWVGIYDEHTTDQTVSLDQPGCSTSVPTVAHELGHAIGLWHEQDRLDRNSHLNVYTTNMGDNKIYFETANDDVMNYDVPYEYSSLMQYTPDAFSSNGKLTLVPKDPMAFPLMGNAQKITYLDFKLVNRMYNCSDKCQNPPTCQNGGYATWNTKKGCRCECPPGFSGPNCQNRVYVAPPCGGKITTPTRFQSPNYPNNHPADLRCAWLIEAPRGKVPTLSFHDFNLMARAGAENKCYWSALRIRNGNLLGDDPGQIHCADELNHNAIRGKSNQMLLVLTSMYDSARGFDVSVKFA</sequence>
<protein>
    <recommendedName>
        <fullName evidence="10">Metalloendopeptidase</fullName>
        <ecNumber evidence="10">3.4.24.-</ecNumber>
    </recommendedName>
</protein>
<feature type="domain" description="EGF-like" evidence="12">
    <location>
        <begin position="276"/>
        <end position="318"/>
    </location>
</feature>
<dbReference type="Proteomes" id="UP000014500">
    <property type="component" value="Unassembled WGS sequence"/>
</dbReference>
<dbReference type="CDD" id="cd00054">
    <property type="entry name" value="EGF_CA"/>
    <property type="match status" value="1"/>
</dbReference>
<name>T1JBK4_STRMM</name>
<feature type="binding site" evidence="9">
    <location>
        <position position="183"/>
    </location>
    <ligand>
        <name>Zn(2+)</name>
        <dbReference type="ChEBI" id="CHEBI:29105"/>
        <note>catalytic</note>
    </ligand>
</feature>